<keyword evidence="2" id="KW-1185">Reference proteome</keyword>
<name>A0ABP3TXN0_9FLAO</name>
<organism evidence="1 2">
    <name type="scientific">Aquimarina litoralis</name>
    <dbReference type="NCBI Taxonomy" id="584605"/>
    <lineage>
        <taxon>Bacteria</taxon>
        <taxon>Pseudomonadati</taxon>
        <taxon>Bacteroidota</taxon>
        <taxon>Flavobacteriia</taxon>
        <taxon>Flavobacteriales</taxon>
        <taxon>Flavobacteriaceae</taxon>
        <taxon>Aquimarina</taxon>
    </lineage>
</organism>
<comment type="caution">
    <text evidence="1">The sequence shown here is derived from an EMBL/GenBank/DDBJ whole genome shotgun (WGS) entry which is preliminary data.</text>
</comment>
<reference evidence="2" key="1">
    <citation type="journal article" date="2019" name="Int. J. Syst. Evol. Microbiol.">
        <title>The Global Catalogue of Microorganisms (GCM) 10K type strain sequencing project: providing services to taxonomists for standard genome sequencing and annotation.</title>
        <authorList>
            <consortium name="The Broad Institute Genomics Platform"/>
            <consortium name="The Broad Institute Genome Sequencing Center for Infectious Disease"/>
            <person name="Wu L."/>
            <person name="Ma J."/>
        </authorList>
    </citation>
    <scope>NUCLEOTIDE SEQUENCE [LARGE SCALE GENOMIC DNA]</scope>
    <source>
        <strain evidence="2">JCM 15974</strain>
    </source>
</reference>
<dbReference type="Proteomes" id="UP001501758">
    <property type="component" value="Unassembled WGS sequence"/>
</dbReference>
<dbReference type="EMBL" id="BAAAGE010000001">
    <property type="protein sequence ID" value="GAA0717809.1"/>
    <property type="molecule type" value="Genomic_DNA"/>
</dbReference>
<accession>A0ABP3TXN0</accession>
<gene>
    <name evidence="1" type="ORF">GCM10009430_15170</name>
</gene>
<evidence type="ECO:0000313" key="2">
    <source>
        <dbReference type="Proteomes" id="UP001501758"/>
    </source>
</evidence>
<sequence length="112" mass="13326">MKLYIVKGIEIDRVNSSSTSKKINSFIGFYTNLKEIYDQFERKTVKSYSTIANKINEDNQYITYDSSFLIDGKMMKFQQIRIERVLANKVYNKYKYVNINPLIAQEFSDFKF</sequence>
<protein>
    <submittedName>
        <fullName evidence="1">Uncharacterized protein</fullName>
    </submittedName>
</protein>
<dbReference type="RefSeq" id="WP_343911736.1">
    <property type="nucleotide sequence ID" value="NZ_BAAAGE010000001.1"/>
</dbReference>
<evidence type="ECO:0000313" key="1">
    <source>
        <dbReference type="EMBL" id="GAA0717809.1"/>
    </source>
</evidence>
<proteinExistence type="predicted"/>